<dbReference type="GeneID" id="85399921"/>
<keyword evidence="4" id="KW-1185">Reference proteome</keyword>
<keyword evidence="2" id="KW-0560">Oxidoreductase</keyword>
<dbReference type="InterPro" id="IPR002347">
    <property type="entry name" value="SDR_fam"/>
</dbReference>
<dbReference type="PANTHER" id="PTHR24320:SF272">
    <property type="entry name" value="NAD(P)-BINDING ROSSMANN-FOLD SUPERFAMILY PROTEIN"/>
    <property type="match status" value="1"/>
</dbReference>
<evidence type="ECO:0000313" key="4">
    <source>
        <dbReference type="Proteomes" id="UP001244207"/>
    </source>
</evidence>
<dbReference type="AlphaFoldDB" id="A0AAD8XCD6"/>
<gene>
    <name evidence="3" type="ORF">BDZ83DRAFT_94543</name>
</gene>
<evidence type="ECO:0000256" key="2">
    <source>
        <dbReference type="ARBA" id="ARBA00023002"/>
    </source>
</evidence>
<dbReference type="PRINTS" id="PR00081">
    <property type="entry name" value="GDHRDH"/>
</dbReference>
<dbReference type="InterPro" id="IPR036291">
    <property type="entry name" value="NAD(P)-bd_dom_sf"/>
</dbReference>
<dbReference type="SUPFAM" id="SSF51735">
    <property type="entry name" value="NAD(P)-binding Rossmann-fold domains"/>
    <property type="match status" value="1"/>
</dbReference>
<organism evidence="3 4">
    <name type="scientific">Glomerella acutata</name>
    <name type="common">Colletotrichum acutatum</name>
    <dbReference type="NCBI Taxonomy" id="27357"/>
    <lineage>
        <taxon>Eukaryota</taxon>
        <taxon>Fungi</taxon>
        <taxon>Dikarya</taxon>
        <taxon>Ascomycota</taxon>
        <taxon>Pezizomycotina</taxon>
        <taxon>Sordariomycetes</taxon>
        <taxon>Hypocreomycetidae</taxon>
        <taxon>Glomerellales</taxon>
        <taxon>Glomerellaceae</taxon>
        <taxon>Colletotrichum</taxon>
        <taxon>Colletotrichum acutatum species complex</taxon>
    </lineage>
</organism>
<evidence type="ECO:0000256" key="1">
    <source>
        <dbReference type="ARBA" id="ARBA00006484"/>
    </source>
</evidence>
<dbReference type="Pfam" id="PF00106">
    <property type="entry name" value="adh_short"/>
    <property type="match status" value="1"/>
</dbReference>
<comment type="caution">
    <text evidence="3">The sequence shown here is derived from an EMBL/GenBank/DDBJ whole genome shotgun (WGS) entry which is preliminary data.</text>
</comment>
<reference evidence="3" key="1">
    <citation type="submission" date="2021-12" db="EMBL/GenBank/DDBJ databases">
        <title>Comparative genomics, transcriptomics and evolutionary studies reveal genomic signatures of adaptation to plant cell wall in hemibiotrophic fungi.</title>
        <authorList>
            <consortium name="DOE Joint Genome Institute"/>
            <person name="Baroncelli R."/>
            <person name="Diaz J.F."/>
            <person name="Benocci T."/>
            <person name="Peng M."/>
            <person name="Battaglia E."/>
            <person name="Haridas S."/>
            <person name="Andreopoulos W."/>
            <person name="Labutti K."/>
            <person name="Pangilinan J."/>
            <person name="Floch G.L."/>
            <person name="Makela M.R."/>
            <person name="Henrissat B."/>
            <person name="Grigoriev I.V."/>
            <person name="Crouch J.A."/>
            <person name="De Vries R.P."/>
            <person name="Sukno S.A."/>
            <person name="Thon M.R."/>
        </authorList>
    </citation>
    <scope>NUCLEOTIDE SEQUENCE</scope>
    <source>
        <strain evidence="3">CBS 112980</strain>
    </source>
</reference>
<dbReference type="Proteomes" id="UP001244207">
    <property type="component" value="Unassembled WGS sequence"/>
</dbReference>
<protein>
    <submittedName>
        <fullName evidence="3">Uncharacterized protein</fullName>
    </submittedName>
</protein>
<comment type="similarity">
    <text evidence="1">Belongs to the short-chain dehydrogenases/reductases (SDR) family.</text>
</comment>
<evidence type="ECO:0000313" key="3">
    <source>
        <dbReference type="EMBL" id="KAK1712611.1"/>
    </source>
</evidence>
<accession>A0AAD8XCD6</accession>
<dbReference type="Gene3D" id="3.40.50.720">
    <property type="entry name" value="NAD(P)-binding Rossmann-like Domain"/>
    <property type="match status" value="1"/>
</dbReference>
<proteinExistence type="inferred from homology"/>
<dbReference type="GO" id="GO:0016491">
    <property type="term" value="F:oxidoreductase activity"/>
    <property type="evidence" value="ECO:0007669"/>
    <property type="project" value="UniProtKB-KW"/>
</dbReference>
<sequence length="328" mass="35374">MFAPYAAAHLSPTGPGDARPTALQIIKDQEAEGKLVGRVALITGCSSGIGVETARAIYATGATVYVTARNLEKAKKALGDLLDTGRVHILDLDLDSFDSVRRCAAEFLSKEEKLHLLILNAGVMTPPEGRTKDGFELQIGSNHLSHFLLFNLLKPALLAGSEYQLASRVVILSSVGHRFGEPNLDDLNFEGKYDAHLAYAASKTANLWTANEIERKYGSEGIHAWAVHPGGIFTDLVRHVSEEQMAAMSSETSLVSTFKSPEQGAATTVLAAVARDLEGRGGKYLENCQFSEPHDPSTGMWGPGYAPHAYSPDKERDLWNKSLGLVGL</sequence>
<name>A0AAD8XCD6_GLOAC</name>
<dbReference type="EMBL" id="JAHMHS010000145">
    <property type="protein sequence ID" value="KAK1712611.1"/>
    <property type="molecule type" value="Genomic_DNA"/>
</dbReference>
<dbReference type="RefSeq" id="XP_060359468.1">
    <property type="nucleotide sequence ID" value="XM_060516023.1"/>
</dbReference>
<dbReference type="PANTHER" id="PTHR24320">
    <property type="entry name" value="RETINOL DEHYDROGENASE"/>
    <property type="match status" value="1"/>
</dbReference>